<name>A0A538S9V4_UNCEI</name>
<sequence length="59" mass="6104">MSGDCDFNIAIRTIVAEGGAATFHVGGGIVADSTPEGEYEETLVKARGMMRALGATWDG</sequence>
<protein>
    <recommendedName>
        <fullName evidence="1">Chorismate-utilising enzyme C-terminal domain-containing protein</fullName>
    </recommendedName>
</protein>
<proteinExistence type="predicted"/>
<accession>A0A538S9V4</accession>
<dbReference type="Pfam" id="PF00425">
    <property type="entry name" value="Chorismate_bind"/>
    <property type="match status" value="1"/>
</dbReference>
<gene>
    <name evidence="2" type="ORF">E6K71_07835</name>
</gene>
<dbReference type="AlphaFoldDB" id="A0A538S9V4"/>
<reference evidence="2 3" key="1">
    <citation type="journal article" date="2019" name="Nat. Microbiol.">
        <title>Mediterranean grassland soil C-N compound turnover is dependent on rainfall and depth, and is mediated by genomically divergent microorganisms.</title>
        <authorList>
            <person name="Diamond S."/>
            <person name="Andeer P.F."/>
            <person name="Li Z."/>
            <person name="Crits-Christoph A."/>
            <person name="Burstein D."/>
            <person name="Anantharaman K."/>
            <person name="Lane K.R."/>
            <person name="Thomas B.C."/>
            <person name="Pan C."/>
            <person name="Northen T.R."/>
            <person name="Banfield J.F."/>
        </authorList>
    </citation>
    <scope>NUCLEOTIDE SEQUENCE [LARGE SCALE GENOMIC DNA]</scope>
    <source>
        <strain evidence="2">WS_1</strain>
    </source>
</reference>
<organism evidence="2 3">
    <name type="scientific">Eiseniibacteriota bacterium</name>
    <dbReference type="NCBI Taxonomy" id="2212470"/>
    <lineage>
        <taxon>Bacteria</taxon>
        <taxon>Candidatus Eiseniibacteriota</taxon>
    </lineage>
</organism>
<dbReference type="EMBL" id="VBOR01000086">
    <property type="protein sequence ID" value="TMQ48163.1"/>
    <property type="molecule type" value="Genomic_DNA"/>
</dbReference>
<comment type="caution">
    <text evidence="2">The sequence shown here is derived from an EMBL/GenBank/DDBJ whole genome shotgun (WGS) entry which is preliminary data.</text>
</comment>
<evidence type="ECO:0000313" key="3">
    <source>
        <dbReference type="Proteomes" id="UP000316292"/>
    </source>
</evidence>
<feature type="domain" description="Chorismate-utilising enzyme C-terminal" evidence="1">
    <location>
        <begin position="2"/>
        <end position="45"/>
    </location>
</feature>
<dbReference type="Gene3D" id="3.60.120.10">
    <property type="entry name" value="Anthranilate synthase"/>
    <property type="match status" value="1"/>
</dbReference>
<evidence type="ECO:0000313" key="2">
    <source>
        <dbReference type="EMBL" id="TMQ48163.1"/>
    </source>
</evidence>
<dbReference type="PANTHER" id="PTHR42839">
    <property type="entry name" value="ISOCHORISMATE SYNTHASE ENTC"/>
    <property type="match status" value="1"/>
</dbReference>
<dbReference type="InterPro" id="IPR015890">
    <property type="entry name" value="Chorismate_C"/>
</dbReference>
<evidence type="ECO:0000259" key="1">
    <source>
        <dbReference type="Pfam" id="PF00425"/>
    </source>
</evidence>
<dbReference type="SUPFAM" id="SSF56322">
    <property type="entry name" value="ADC synthase"/>
    <property type="match status" value="1"/>
</dbReference>
<dbReference type="InterPro" id="IPR005801">
    <property type="entry name" value="ADC_synthase"/>
</dbReference>
<dbReference type="Proteomes" id="UP000316292">
    <property type="component" value="Unassembled WGS sequence"/>
</dbReference>
<dbReference type="PANTHER" id="PTHR42839:SF2">
    <property type="entry name" value="ISOCHORISMATE SYNTHASE ENTC"/>
    <property type="match status" value="1"/>
</dbReference>